<evidence type="ECO:0000256" key="1">
    <source>
        <dbReference type="SAM" id="Phobius"/>
    </source>
</evidence>
<protein>
    <submittedName>
        <fullName evidence="2">Uncharacterized protein</fullName>
    </submittedName>
</protein>
<keyword evidence="1" id="KW-0472">Membrane</keyword>
<proteinExistence type="predicted"/>
<dbReference type="OrthoDB" id="2449392at2"/>
<evidence type="ECO:0000313" key="3">
    <source>
        <dbReference type="Proteomes" id="UP000255326"/>
    </source>
</evidence>
<organism evidence="2 3">
    <name type="scientific">Falsibacillus pallidus</name>
    <dbReference type="NCBI Taxonomy" id="493781"/>
    <lineage>
        <taxon>Bacteria</taxon>
        <taxon>Bacillati</taxon>
        <taxon>Bacillota</taxon>
        <taxon>Bacilli</taxon>
        <taxon>Bacillales</taxon>
        <taxon>Bacillaceae</taxon>
        <taxon>Falsibacillus</taxon>
    </lineage>
</organism>
<dbReference type="RefSeq" id="WP_114744376.1">
    <property type="nucleotide sequence ID" value="NZ_QQAY01000002.1"/>
</dbReference>
<keyword evidence="3" id="KW-1185">Reference proteome</keyword>
<comment type="caution">
    <text evidence="2">The sequence shown here is derived from an EMBL/GenBank/DDBJ whole genome shotgun (WGS) entry which is preliminary data.</text>
</comment>
<reference evidence="2 3" key="1">
    <citation type="submission" date="2018-07" db="EMBL/GenBank/DDBJ databases">
        <title>Genomic Encyclopedia of Type Strains, Phase IV (KMG-IV): sequencing the most valuable type-strain genomes for metagenomic binning, comparative biology and taxonomic classification.</title>
        <authorList>
            <person name="Goeker M."/>
        </authorList>
    </citation>
    <scope>NUCLEOTIDE SEQUENCE [LARGE SCALE GENOMIC DNA]</scope>
    <source>
        <strain evidence="2 3">DSM 25281</strain>
    </source>
</reference>
<name>A0A370GP55_9BACI</name>
<dbReference type="EMBL" id="QQAY01000002">
    <property type="protein sequence ID" value="RDI45522.1"/>
    <property type="molecule type" value="Genomic_DNA"/>
</dbReference>
<dbReference type="Proteomes" id="UP000255326">
    <property type="component" value="Unassembled WGS sequence"/>
</dbReference>
<feature type="transmembrane region" description="Helical" evidence="1">
    <location>
        <begin position="58"/>
        <end position="78"/>
    </location>
</feature>
<feature type="transmembrane region" description="Helical" evidence="1">
    <location>
        <begin position="12"/>
        <end position="38"/>
    </location>
</feature>
<accession>A0A370GP55</accession>
<dbReference type="AlphaFoldDB" id="A0A370GP55"/>
<keyword evidence="1" id="KW-1133">Transmembrane helix</keyword>
<sequence>MFVSKKDPAQESGTFLFSGIVIMLISSLVLPIVVVFFIQDAIHFSKSHWLFKAPPSAYITFMCGMLLITAGMIVYLIIKVKTDKKPVLLVSLVIILLSSPLFYTSLNTYYYFDQEGLHYRELWSLGQSDYHWKDFKQVHAVFDKKPNRGSTLKVYEFVISDNKTIVIPVDTAFMENRQRINASLEQNKVPFDNNLADFYE</sequence>
<feature type="transmembrane region" description="Helical" evidence="1">
    <location>
        <begin position="87"/>
        <end position="112"/>
    </location>
</feature>
<gene>
    <name evidence="2" type="ORF">DFR59_102150</name>
</gene>
<evidence type="ECO:0000313" key="2">
    <source>
        <dbReference type="EMBL" id="RDI45522.1"/>
    </source>
</evidence>
<keyword evidence="1" id="KW-0812">Transmembrane</keyword>